<accession>A0A9P6EDR3</accession>
<feature type="compositionally biased region" description="Basic and acidic residues" evidence="1">
    <location>
        <begin position="274"/>
        <end position="286"/>
    </location>
</feature>
<dbReference type="OrthoDB" id="3253621at2759"/>
<evidence type="ECO:0000313" key="2">
    <source>
        <dbReference type="EMBL" id="KAF9527082.1"/>
    </source>
</evidence>
<evidence type="ECO:0000256" key="1">
    <source>
        <dbReference type="SAM" id="MobiDB-lite"/>
    </source>
</evidence>
<name>A0A9P6EDR3_9AGAR</name>
<feature type="region of interest" description="Disordered" evidence="1">
    <location>
        <begin position="232"/>
        <end position="300"/>
    </location>
</feature>
<sequence>MSYAQKKKILSYTNVIPEVTKAQQVGLVEADMHSDAFTALHACMEVDTAGLTRLAVSKALSTIEEVEEELSPFDDPFSFYNSEGANLAPCKGLGVDTRITASEASSTFDEAEKELSPSNNLRDIFSSEGASLTSCINVGAEPTVHASEEGGATKRGPGVFIVEKPHRKRNVRAEDEHLQPLCVKKLRTEPKEKAATAAAARRRVRRQNQADSFRSIRTELWNKYGSKSDALETDLESEKLPSNSTGYGGKSVKGSEDMGDLFPFVRPSKGPSTARDDVVEQPKEDSQQPDPQPSKELSALGGITDQKVCRTLEKLMSEKDFAYKAWDGSVSHPVLDSLKRVVVVLVGMPHGESYKASIRNAFKLMEKLGGSASFSDKETSHLRGHFPAINAGISLGPGGKIPTRVLVGSHEEMVQCLLDNKDVQRLASHQDASFKFWQPKLYAHYDNMMAKLKGRMPNLRKNFTRSIFASTAFNFPPNVRTFRHRDVRNLPYGMCAIHALGDFEHKSGGHLILWDLKLIIEFPPGAMVIIPSATVNHSNVPVALGQKRASITQYTAGSLFRYVDNDFETDIDFQARDAEGFATHSALRRSHWERGVNKWSKYVDGELI</sequence>
<gene>
    <name evidence="2" type="ORF">CPB83DRAFT_429994</name>
</gene>
<reference evidence="2" key="1">
    <citation type="submission" date="2020-11" db="EMBL/GenBank/DDBJ databases">
        <authorList>
            <consortium name="DOE Joint Genome Institute"/>
            <person name="Ahrendt S."/>
            <person name="Riley R."/>
            <person name="Andreopoulos W."/>
            <person name="Labutti K."/>
            <person name="Pangilinan J."/>
            <person name="Ruiz-Duenas F.J."/>
            <person name="Barrasa J.M."/>
            <person name="Sanchez-Garcia M."/>
            <person name="Camarero S."/>
            <person name="Miyauchi S."/>
            <person name="Serrano A."/>
            <person name="Linde D."/>
            <person name="Babiker R."/>
            <person name="Drula E."/>
            <person name="Ayuso-Fernandez I."/>
            <person name="Pacheco R."/>
            <person name="Padilla G."/>
            <person name="Ferreira P."/>
            <person name="Barriuso J."/>
            <person name="Kellner H."/>
            <person name="Castanera R."/>
            <person name="Alfaro M."/>
            <person name="Ramirez L."/>
            <person name="Pisabarro A.G."/>
            <person name="Kuo A."/>
            <person name="Tritt A."/>
            <person name="Lipzen A."/>
            <person name="He G."/>
            <person name="Yan M."/>
            <person name="Ng V."/>
            <person name="Cullen D."/>
            <person name="Martin F."/>
            <person name="Rosso M.-N."/>
            <person name="Henrissat B."/>
            <person name="Hibbett D."/>
            <person name="Martinez A.T."/>
            <person name="Grigoriev I.V."/>
        </authorList>
    </citation>
    <scope>NUCLEOTIDE SEQUENCE</scope>
    <source>
        <strain evidence="2">CBS 506.95</strain>
    </source>
</reference>
<organism evidence="2 3">
    <name type="scientific">Crepidotus variabilis</name>
    <dbReference type="NCBI Taxonomy" id="179855"/>
    <lineage>
        <taxon>Eukaryota</taxon>
        <taxon>Fungi</taxon>
        <taxon>Dikarya</taxon>
        <taxon>Basidiomycota</taxon>
        <taxon>Agaricomycotina</taxon>
        <taxon>Agaricomycetes</taxon>
        <taxon>Agaricomycetidae</taxon>
        <taxon>Agaricales</taxon>
        <taxon>Agaricineae</taxon>
        <taxon>Crepidotaceae</taxon>
        <taxon>Crepidotus</taxon>
    </lineage>
</organism>
<dbReference type="Gene3D" id="3.60.130.30">
    <property type="match status" value="1"/>
</dbReference>
<proteinExistence type="predicted"/>
<evidence type="ECO:0000313" key="3">
    <source>
        <dbReference type="Proteomes" id="UP000807306"/>
    </source>
</evidence>
<dbReference type="EMBL" id="MU157864">
    <property type="protein sequence ID" value="KAF9527082.1"/>
    <property type="molecule type" value="Genomic_DNA"/>
</dbReference>
<dbReference type="AlphaFoldDB" id="A0A9P6EDR3"/>
<protein>
    <submittedName>
        <fullName evidence="2">Uncharacterized protein</fullName>
    </submittedName>
</protein>
<comment type="caution">
    <text evidence="2">The sequence shown here is derived from an EMBL/GenBank/DDBJ whole genome shotgun (WGS) entry which is preliminary data.</text>
</comment>
<dbReference type="Proteomes" id="UP000807306">
    <property type="component" value="Unassembled WGS sequence"/>
</dbReference>
<keyword evidence="3" id="KW-1185">Reference proteome</keyword>